<protein>
    <submittedName>
        <fullName evidence="1">Uncharacterized protein</fullName>
    </submittedName>
</protein>
<dbReference type="EMBL" id="LQZP01000468">
    <property type="protein sequence ID" value="KXT89133.1"/>
    <property type="molecule type" value="Genomic_DNA"/>
</dbReference>
<accession>A0A139PHF1</accession>
<name>A0A139PHF1_STROR</name>
<organism evidence="1 2">
    <name type="scientific">Streptococcus oralis</name>
    <dbReference type="NCBI Taxonomy" id="1303"/>
    <lineage>
        <taxon>Bacteria</taxon>
        <taxon>Bacillati</taxon>
        <taxon>Bacillota</taxon>
        <taxon>Bacilli</taxon>
        <taxon>Lactobacillales</taxon>
        <taxon>Streptococcaceae</taxon>
        <taxon>Streptococcus</taxon>
    </lineage>
</organism>
<reference evidence="1 2" key="1">
    <citation type="submission" date="2016-01" db="EMBL/GenBank/DDBJ databases">
        <title>Highly variable Streptococcus oralis are common among viridans streptococci isolated from primates.</title>
        <authorList>
            <person name="Denapaite D."/>
            <person name="Rieger M."/>
            <person name="Koendgen S."/>
            <person name="Brueckner R."/>
            <person name="Ochigava I."/>
            <person name="Kappeler P."/>
            <person name="Maetz-Rensing K."/>
            <person name="Leendertz F."/>
            <person name="Hakenbeck R."/>
        </authorList>
    </citation>
    <scope>NUCLEOTIDE SEQUENCE [LARGE SCALE GENOMIC DNA]</scope>
    <source>
        <strain evidence="1 2">DD21</strain>
    </source>
</reference>
<dbReference type="AlphaFoldDB" id="A0A139PHF1"/>
<proteinExistence type="predicted"/>
<evidence type="ECO:0000313" key="2">
    <source>
        <dbReference type="Proteomes" id="UP000070053"/>
    </source>
</evidence>
<evidence type="ECO:0000313" key="1">
    <source>
        <dbReference type="EMBL" id="KXT89133.1"/>
    </source>
</evidence>
<dbReference type="PATRIC" id="fig|1303.81.peg.2253"/>
<dbReference type="Proteomes" id="UP000070053">
    <property type="component" value="Unassembled WGS sequence"/>
</dbReference>
<gene>
    <name evidence="1" type="ORF">SORDD21_01810</name>
</gene>
<sequence length="68" mass="7612">MTQLKVFLQSAAWSGDTKVAFEAYLKIVHKYHKDLRDIMNSHEKAIASLKKSIDDYGNSAEVTALKGV</sequence>
<comment type="caution">
    <text evidence="1">The sequence shown here is derived from an EMBL/GenBank/DDBJ whole genome shotgun (WGS) entry which is preliminary data.</text>
</comment>